<organism evidence="2 3">
    <name type="scientific">Solanum stoloniferum</name>
    <dbReference type="NCBI Taxonomy" id="62892"/>
    <lineage>
        <taxon>Eukaryota</taxon>
        <taxon>Viridiplantae</taxon>
        <taxon>Streptophyta</taxon>
        <taxon>Embryophyta</taxon>
        <taxon>Tracheophyta</taxon>
        <taxon>Spermatophyta</taxon>
        <taxon>Magnoliopsida</taxon>
        <taxon>eudicotyledons</taxon>
        <taxon>Gunneridae</taxon>
        <taxon>Pentapetalae</taxon>
        <taxon>asterids</taxon>
        <taxon>lamiids</taxon>
        <taxon>Solanales</taxon>
        <taxon>Solanaceae</taxon>
        <taxon>Solanoideae</taxon>
        <taxon>Solaneae</taxon>
        <taxon>Solanum</taxon>
    </lineage>
</organism>
<dbReference type="Pfam" id="PF07727">
    <property type="entry name" value="RVT_2"/>
    <property type="match status" value="1"/>
</dbReference>
<dbReference type="SUPFAM" id="SSF56672">
    <property type="entry name" value="DNA/RNA polymerases"/>
    <property type="match status" value="1"/>
</dbReference>
<accession>A0ABD2UQ43</accession>
<name>A0ABD2UQ43_9SOLN</name>
<protein>
    <recommendedName>
        <fullName evidence="1">Reverse transcriptase Ty1/copia-type domain-containing protein</fullName>
    </recommendedName>
</protein>
<dbReference type="InterPro" id="IPR013103">
    <property type="entry name" value="RVT_2"/>
</dbReference>
<dbReference type="CDD" id="cd09272">
    <property type="entry name" value="RNase_HI_RT_Ty1"/>
    <property type="match status" value="1"/>
</dbReference>
<dbReference type="PANTHER" id="PTHR11439:SF467">
    <property type="entry name" value="INTEGRASE CATALYTIC DOMAIN-CONTAINING PROTEIN"/>
    <property type="match status" value="1"/>
</dbReference>
<comment type="caution">
    <text evidence="2">The sequence shown here is derived from an EMBL/GenBank/DDBJ whole genome shotgun (WGS) entry which is preliminary data.</text>
</comment>
<evidence type="ECO:0000259" key="1">
    <source>
        <dbReference type="Pfam" id="PF07727"/>
    </source>
</evidence>
<evidence type="ECO:0000313" key="2">
    <source>
        <dbReference type="EMBL" id="KAL3370629.1"/>
    </source>
</evidence>
<dbReference type="InterPro" id="IPR043502">
    <property type="entry name" value="DNA/RNA_pol_sf"/>
</dbReference>
<keyword evidence="3" id="KW-1185">Reference proteome</keyword>
<sequence length="351" mass="40183">MGEQGYKKTYSDHCVFVQKFSDNDFIILLLYVDDMLIVGKNTSKIDGLKKELCKSFAMKDLGHVKQILGMRITRLRDEKKIYLSQKKYIERVLERFNMKNAKLVSTPLAGHMKLSKKMCPTVREEKESMAKVPYSSVVGSLMYAMVCTRPDIAHAVGVVSRFLDNPGKEHWEAVKWILRYLRGSSDECLCFGASDPILKGYTDADMAGDLDNRKSTTGYLFTFSGGAISWQSKLQKCVALSTTEAEYIAATEVGKEIIWLKRFFQELGLHQIKYIVYCDSQSAIDLSKNSMYHARTKHIDVRYHWIREEVESESFHVKKIHTSENPAEMLTKVVTRDKFELCKELVGMSSL</sequence>
<gene>
    <name evidence="2" type="ORF">AABB24_007603</name>
</gene>
<dbReference type="AlphaFoldDB" id="A0ABD2UQ43"/>
<dbReference type="Proteomes" id="UP001627284">
    <property type="component" value="Unassembled WGS sequence"/>
</dbReference>
<dbReference type="EMBL" id="JBJKTR010000004">
    <property type="protein sequence ID" value="KAL3370629.1"/>
    <property type="molecule type" value="Genomic_DNA"/>
</dbReference>
<evidence type="ECO:0000313" key="3">
    <source>
        <dbReference type="Proteomes" id="UP001627284"/>
    </source>
</evidence>
<feature type="domain" description="Reverse transcriptase Ty1/copia-type" evidence="1">
    <location>
        <begin position="3"/>
        <end position="108"/>
    </location>
</feature>
<reference evidence="2 3" key="1">
    <citation type="submission" date="2024-05" db="EMBL/GenBank/DDBJ databases">
        <title>De novo assembly of an allotetraploid wild potato.</title>
        <authorList>
            <person name="Hosaka A.J."/>
        </authorList>
    </citation>
    <scope>NUCLEOTIDE SEQUENCE [LARGE SCALE GENOMIC DNA]</scope>
    <source>
        <tissue evidence="2">Young leaves</tissue>
    </source>
</reference>
<dbReference type="PANTHER" id="PTHR11439">
    <property type="entry name" value="GAG-POL-RELATED RETROTRANSPOSON"/>
    <property type="match status" value="1"/>
</dbReference>
<proteinExistence type="predicted"/>